<organism evidence="2 3">
    <name type="scientific">Mycolicibacterium mucogenicum</name>
    <name type="common">Mycobacterium mucogenicum</name>
    <dbReference type="NCBI Taxonomy" id="56689"/>
    <lineage>
        <taxon>Bacteria</taxon>
        <taxon>Bacillati</taxon>
        <taxon>Actinomycetota</taxon>
        <taxon>Actinomycetes</taxon>
        <taxon>Mycobacteriales</taxon>
        <taxon>Mycobacteriaceae</taxon>
        <taxon>Mycolicibacterium</taxon>
    </lineage>
</organism>
<proteinExistence type="predicted"/>
<protein>
    <submittedName>
        <fullName evidence="2">AAA family ATPase</fullName>
    </submittedName>
</protein>
<accession>A0A4R5W800</accession>
<feature type="compositionally biased region" description="Polar residues" evidence="1">
    <location>
        <begin position="376"/>
        <end position="390"/>
    </location>
</feature>
<gene>
    <name evidence="2" type="ORF">EUA03_24860</name>
</gene>
<evidence type="ECO:0000313" key="2">
    <source>
        <dbReference type="EMBL" id="TDK84750.1"/>
    </source>
</evidence>
<dbReference type="SUPFAM" id="SSF52540">
    <property type="entry name" value="P-loop containing nucleoside triphosphate hydrolases"/>
    <property type="match status" value="1"/>
</dbReference>
<dbReference type="RefSeq" id="WP_133428246.1">
    <property type="nucleotide sequence ID" value="NZ_SDLO01000032.1"/>
</dbReference>
<dbReference type="AlphaFoldDB" id="A0A4R5W800"/>
<dbReference type="InterPro" id="IPR027417">
    <property type="entry name" value="P-loop_NTPase"/>
</dbReference>
<sequence>MTDVKDDVPTLAWEPKRGYPAIAVGTLVIFGGRPAAGKSTSARWVCAELTKGTLPGAWYGTPVGVAWIGTEESEVYMMKPGLRAAGADLDKVVIPEVQFGPDGDAVSILHHLDMDALAEEFRRAGIRVVVLDPLMSAVGSRTDVNRSNEVRSRLEPWVKLAEAIDGFVIGIAHLKKSFTGDVVAALNGSSAFGEVARSIFGFAKDDEAGDGTRLMSHAKSSFGPEDISYTYTLEPVEVTTDSGKTAIMSRFVLGEETDRTVSDALRDAAAGAPAAKAEDKPLTEKAAMLVDILTGSNGELLELTAAAATEKMAEANYSSDQTRRAREELAKRCRIGKPYRKGDKSTGPYYWKLLPFIAPDGNPDGPKTVEGLPSCHSASEQQVSTANQTLDGKDGKVGNSLGDQVANHPQLTVVDGDRRPCREWLDQYLDGLREAGYTTVKASVVLDAGEAAGYRRGAVSTAATKHAGITVIDRSGTDAIWSIIPGEQAGYVSATAWVTGYLDAVPADAEFLDKDDFKAAAAAAGHDWAVARNALHSTGRIESVPPPSGSLSRRDRIWRIVRPDEESA</sequence>
<dbReference type="Proteomes" id="UP000294929">
    <property type="component" value="Unassembled WGS sequence"/>
</dbReference>
<dbReference type="Gene3D" id="3.40.50.300">
    <property type="entry name" value="P-loop containing nucleotide triphosphate hydrolases"/>
    <property type="match status" value="1"/>
</dbReference>
<feature type="region of interest" description="Disordered" evidence="1">
    <location>
        <begin position="370"/>
        <end position="411"/>
    </location>
</feature>
<reference evidence="2 3" key="1">
    <citation type="submission" date="2019-01" db="EMBL/GenBank/DDBJ databases">
        <title>High-quality-draft genome sequences of five non-tuberculosis mycobacteriaceae isolated from a nosocomial environment.</title>
        <authorList>
            <person name="Tiago I."/>
            <person name="Alarico S."/>
            <person name="Pereira S.G."/>
            <person name="Coelho C."/>
            <person name="Maranha A."/>
            <person name="Empadinhas N."/>
        </authorList>
    </citation>
    <scope>NUCLEOTIDE SEQUENCE [LARGE SCALE GENOMIC DNA]</scope>
    <source>
        <strain evidence="2 3">24AIII</strain>
    </source>
</reference>
<comment type="caution">
    <text evidence="2">The sequence shown here is derived from an EMBL/GenBank/DDBJ whole genome shotgun (WGS) entry which is preliminary data.</text>
</comment>
<dbReference type="Pfam" id="PF13481">
    <property type="entry name" value="AAA_25"/>
    <property type="match status" value="1"/>
</dbReference>
<dbReference type="EMBL" id="SDLO01000032">
    <property type="protein sequence ID" value="TDK84750.1"/>
    <property type="molecule type" value="Genomic_DNA"/>
</dbReference>
<evidence type="ECO:0000313" key="3">
    <source>
        <dbReference type="Proteomes" id="UP000294929"/>
    </source>
</evidence>
<name>A0A4R5W800_MYCMU</name>
<evidence type="ECO:0000256" key="1">
    <source>
        <dbReference type="SAM" id="MobiDB-lite"/>
    </source>
</evidence>